<evidence type="ECO:0000313" key="1">
    <source>
        <dbReference type="EMBL" id="KRQ16219.1"/>
    </source>
</evidence>
<dbReference type="Proteomes" id="UP000051936">
    <property type="component" value="Unassembled WGS sequence"/>
</dbReference>
<dbReference type="AlphaFoldDB" id="A0A0R3E240"/>
<evidence type="ECO:0000313" key="2">
    <source>
        <dbReference type="Proteomes" id="UP000051936"/>
    </source>
</evidence>
<proteinExistence type="predicted"/>
<dbReference type="EMBL" id="LJYG01000029">
    <property type="protein sequence ID" value="KRQ16219.1"/>
    <property type="molecule type" value="Genomic_DNA"/>
</dbReference>
<reference evidence="1 2" key="1">
    <citation type="submission" date="2015-09" db="EMBL/GenBank/DDBJ databases">
        <title>Draft Genome Sequence of Bradyrhizobium manausense Strain BR 3351T, a Novel Symbiotic Nitrogen-Fixing Alphaproteobacterium Isolated from Brazilian Amazon Rain Forest.</title>
        <authorList>
            <person name="De Araujo J.L."/>
            <person name="Zilli J.E."/>
        </authorList>
    </citation>
    <scope>NUCLEOTIDE SEQUENCE [LARGE SCALE GENOMIC DNA]</scope>
    <source>
        <strain evidence="1 2">BR3351</strain>
    </source>
</reference>
<sequence length="107" mass="11358">MMKSRRNSALYGKCDSLPAGDRLFVDYAGDGVPVVVDRLTGERRTAQIFVAGLGASSFTYAHSTWTQGLADWISAHVGAFAAIDGVPALLVPDNTKVAVIKASLYDP</sequence>
<dbReference type="PANTHER" id="PTHR35004">
    <property type="entry name" value="TRANSPOSASE RV3428C-RELATED"/>
    <property type="match status" value="1"/>
</dbReference>
<dbReference type="PANTHER" id="PTHR35004:SF8">
    <property type="entry name" value="TRANSPOSASE RV3428C-RELATED"/>
    <property type="match status" value="1"/>
</dbReference>
<dbReference type="STRING" id="989370.AOQ71_06545"/>
<name>A0A0R3E240_9BRAD</name>
<organism evidence="1 2">
    <name type="scientific">Bradyrhizobium manausense</name>
    <dbReference type="NCBI Taxonomy" id="989370"/>
    <lineage>
        <taxon>Bacteria</taxon>
        <taxon>Pseudomonadati</taxon>
        <taxon>Pseudomonadota</taxon>
        <taxon>Alphaproteobacteria</taxon>
        <taxon>Hyphomicrobiales</taxon>
        <taxon>Nitrobacteraceae</taxon>
        <taxon>Bradyrhizobium</taxon>
    </lineage>
</organism>
<comment type="caution">
    <text evidence="1">The sequence shown here is derived from an EMBL/GenBank/DDBJ whole genome shotgun (WGS) entry which is preliminary data.</text>
</comment>
<keyword evidence="2" id="KW-1185">Reference proteome</keyword>
<accession>A0A0R3E240</accession>
<gene>
    <name evidence="1" type="ORF">AOQ71_06545</name>
</gene>
<evidence type="ECO:0008006" key="3">
    <source>
        <dbReference type="Google" id="ProtNLM"/>
    </source>
</evidence>
<protein>
    <recommendedName>
        <fullName evidence="3">Integrase catalytic domain-containing protein</fullName>
    </recommendedName>
</protein>